<gene>
    <name evidence="2" type="ORF">FQA47_005628</name>
</gene>
<dbReference type="AlphaFoldDB" id="A0A834BWB8"/>
<feature type="compositionally biased region" description="Basic and acidic residues" evidence="1">
    <location>
        <begin position="103"/>
        <end position="113"/>
    </location>
</feature>
<feature type="compositionally biased region" description="Basic and acidic residues" evidence="1">
    <location>
        <begin position="30"/>
        <end position="46"/>
    </location>
</feature>
<accession>A0A834BWB8</accession>
<organism evidence="2 3">
    <name type="scientific">Oryzias melastigma</name>
    <name type="common">Marine medaka</name>
    <dbReference type="NCBI Taxonomy" id="30732"/>
    <lineage>
        <taxon>Eukaryota</taxon>
        <taxon>Metazoa</taxon>
        <taxon>Chordata</taxon>
        <taxon>Craniata</taxon>
        <taxon>Vertebrata</taxon>
        <taxon>Euteleostomi</taxon>
        <taxon>Actinopterygii</taxon>
        <taxon>Neopterygii</taxon>
        <taxon>Teleostei</taxon>
        <taxon>Neoteleostei</taxon>
        <taxon>Acanthomorphata</taxon>
        <taxon>Ovalentaria</taxon>
        <taxon>Atherinomorphae</taxon>
        <taxon>Beloniformes</taxon>
        <taxon>Adrianichthyidae</taxon>
        <taxon>Oryziinae</taxon>
        <taxon>Oryzias</taxon>
    </lineage>
</organism>
<feature type="compositionally biased region" description="Gly residues" evidence="1">
    <location>
        <begin position="87"/>
        <end position="100"/>
    </location>
</feature>
<feature type="region of interest" description="Disordered" evidence="1">
    <location>
        <begin position="1"/>
        <end position="46"/>
    </location>
</feature>
<comment type="caution">
    <text evidence="2">The sequence shown here is derived from an EMBL/GenBank/DDBJ whole genome shotgun (WGS) entry which is preliminary data.</text>
</comment>
<feature type="region of interest" description="Disordered" evidence="1">
    <location>
        <begin position="63"/>
        <end position="176"/>
    </location>
</feature>
<evidence type="ECO:0000313" key="2">
    <source>
        <dbReference type="EMBL" id="KAF6717498.1"/>
    </source>
</evidence>
<proteinExistence type="predicted"/>
<evidence type="ECO:0000256" key="1">
    <source>
        <dbReference type="SAM" id="MobiDB-lite"/>
    </source>
</evidence>
<feature type="compositionally biased region" description="Basic and acidic residues" evidence="1">
    <location>
        <begin position="73"/>
        <end position="86"/>
    </location>
</feature>
<dbReference type="Proteomes" id="UP000646548">
    <property type="component" value="Unassembled WGS sequence"/>
</dbReference>
<reference evidence="2" key="1">
    <citation type="journal article" name="BMC Genomics">
        <title>Long-read sequencing and de novo genome assembly of marine medaka (Oryzias melastigma).</title>
        <authorList>
            <person name="Liang P."/>
            <person name="Saqib H.S.A."/>
            <person name="Ni X."/>
            <person name="Shen Y."/>
        </authorList>
    </citation>
    <scope>NUCLEOTIDE SEQUENCE</scope>
    <source>
        <strain evidence="2">Bigg-433</strain>
    </source>
</reference>
<protein>
    <submittedName>
        <fullName evidence="2">Uncharacterized protein</fullName>
    </submittedName>
</protein>
<feature type="compositionally biased region" description="Low complexity" evidence="1">
    <location>
        <begin position="144"/>
        <end position="160"/>
    </location>
</feature>
<evidence type="ECO:0000313" key="3">
    <source>
        <dbReference type="Proteomes" id="UP000646548"/>
    </source>
</evidence>
<name>A0A834BWB8_ORYME</name>
<dbReference type="EMBL" id="WKFB01000831">
    <property type="protein sequence ID" value="KAF6717498.1"/>
    <property type="molecule type" value="Genomic_DNA"/>
</dbReference>
<sequence length="176" mass="18938">MLYAGDASSNNLEALSPHVAAEEGSCTQRAEMERTDGERKRRDGCSKEVDDFRKEIFKELESRQLYNAGEETTDVRLADGEEKRTEGGGGGRGKRQGGGVVWDVDRAEEGAIERKRKKGGERESVCTLQRGEGRDDGGGIKVTSGSSPSSISSPGAAPSAHTLLTSPRKNITCKLH</sequence>